<gene>
    <name evidence="1" type="ORF">Cob_v005677</name>
</gene>
<reference evidence="2" key="1">
    <citation type="journal article" date="2013" name="New Phytol.">
        <title>Comparative genomic and transcriptomic analyses reveal the hemibiotrophic stage shift of Colletotrichum fungi.</title>
        <authorList>
            <person name="Gan P."/>
            <person name="Ikeda K."/>
            <person name="Irieda H."/>
            <person name="Narusaka M."/>
            <person name="O'Connell R.J."/>
            <person name="Narusaka Y."/>
            <person name="Takano Y."/>
            <person name="Kubo Y."/>
            <person name="Shirasu K."/>
        </authorList>
    </citation>
    <scope>NUCLEOTIDE SEQUENCE [LARGE SCALE GENOMIC DNA]</scope>
    <source>
        <strain evidence="2">104-T / ATCC 96160 / CBS 514.97 / LARS 414 / MAFF 240422</strain>
    </source>
</reference>
<accession>N4VQ25</accession>
<evidence type="ECO:0000313" key="2">
    <source>
        <dbReference type="Proteomes" id="UP000014480"/>
    </source>
</evidence>
<dbReference type="Proteomes" id="UP000014480">
    <property type="component" value="Unassembled WGS sequence"/>
</dbReference>
<organism evidence="1 2">
    <name type="scientific">Colletotrichum orbiculare (strain 104-T / ATCC 96160 / CBS 514.97 / LARS 414 / MAFF 240422)</name>
    <name type="common">Cucumber anthracnose fungus</name>
    <name type="synonym">Colletotrichum lagenarium</name>
    <dbReference type="NCBI Taxonomy" id="1213857"/>
    <lineage>
        <taxon>Eukaryota</taxon>
        <taxon>Fungi</taxon>
        <taxon>Dikarya</taxon>
        <taxon>Ascomycota</taxon>
        <taxon>Pezizomycotina</taxon>
        <taxon>Sordariomycetes</taxon>
        <taxon>Hypocreomycetidae</taxon>
        <taxon>Glomerellales</taxon>
        <taxon>Glomerellaceae</taxon>
        <taxon>Colletotrichum</taxon>
        <taxon>Colletotrichum orbiculare species complex</taxon>
    </lineage>
</organism>
<proteinExistence type="predicted"/>
<dbReference type="AlphaFoldDB" id="N4VQ25"/>
<keyword evidence="2" id="KW-1185">Reference proteome</keyword>
<dbReference type="HOGENOM" id="CLU_2346577_0_0_1"/>
<dbReference type="EMBL" id="AMCV02000015">
    <property type="protein sequence ID" value="TDZ21048.1"/>
    <property type="molecule type" value="Genomic_DNA"/>
</dbReference>
<reference evidence="2" key="2">
    <citation type="journal article" date="2019" name="Mol. Plant Microbe Interact.">
        <title>Genome sequence resources for four phytopathogenic fungi from the Colletotrichum orbiculare species complex.</title>
        <authorList>
            <person name="Gan P."/>
            <person name="Tsushima A."/>
            <person name="Narusaka M."/>
            <person name="Narusaka Y."/>
            <person name="Takano Y."/>
            <person name="Kubo Y."/>
            <person name="Shirasu K."/>
        </authorList>
    </citation>
    <scope>GENOME REANNOTATION</scope>
    <source>
        <strain evidence="2">104-T / ATCC 96160 / CBS 514.97 / LARS 414 / MAFF 240422</strain>
    </source>
</reference>
<protein>
    <submittedName>
        <fullName evidence="1">Uncharacterized protein</fullName>
    </submittedName>
</protein>
<sequence>MKFSQVFQAAFMAATVAAAPAATSGLAKRSADLDEAIVIKILTAYGDVKPSAGGEYPHLHPSSNKITLGTGQRYDSKEVEELIRLVLDEAHSQYAKA</sequence>
<evidence type="ECO:0000313" key="1">
    <source>
        <dbReference type="EMBL" id="TDZ21048.1"/>
    </source>
</evidence>
<comment type="caution">
    <text evidence="1">The sequence shown here is derived from an EMBL/GenBank/DDBJ whole genome shotgun (WGS) entry which is preliminary data.</text>
</comment>
<name>N4VQ25_COLOR</name>